<accession>A0A8J6A705</accession>
<evidence type="ECO:0000256" key="11">
    <source>
        <dbReference type="ARBA" id="ARBA00043858"/>
    </source>
</evidence>
<dbReference type="CDD" id="cd01472">
    <property type="entry name" value="vWA_collagen"/>
    <property type="match status" value="1"/>
</dbReference>
<gene>
    <name evidence="15" type="ORF">J0S82_018913</name>
</gene>
<feature type="domain" description="VWFA" evidence="13">
    <location>
        <begin position="1058"/>
        <end position="1227"/>
    </location>
</feature>
<evidence type="ECO:0000313" key="15">
    <source>
        <dbReference type="EMBL" id="KAG8516266.1"/>
    </source>
</evidence>
<dbReference type="Gene3D" id="3.40.50.410">
    <property type="entry name" value="von Willebrand factor, type A domain"/>
    <property type="match status" value="8"/>
</dbReference>
<keyword evidence="7 15" id="KW-0176">Collagen</keyword>
<evidence type="ECO:0000256" key="10">
    <source>
        <dbReference type="ARBA" id="ARBA00023278"/>
    </source>
</evidence>
<dbReference type="InterPro" id="IPR050525">
    <property type="entry name" value="ECM_Assembly_Org"/>
</dbReference>
<dbReference type="Proteomes" id="UP000700334">
    <property type="component" value="Unassembled WGS sequence"/>
</dbReference>
<keyword evidence="2" id="KW-0964">Secreted</keyword>
<reference evidence="15" key="1">
    <citation type="journal article" date="2021" name="Evol. Appl.">
        <title>The genome of the Pyrenean desman and the effects of bottlenecks and inbreeding on the genomic landscape of an endangered species.</title>
        <authorList>
            <person name="Escoda L."/>
            <person name="Castresana J."/>
        </authorList>
    </citation>
    <scope>NUCLEOTIDE SEQUENCE</scope>
    <source>
        <strain evidence="15">IBE-C5619</strain>
    </source>
</reference>
<organism evidence="15 16">
    <name type="scientific">Galemys pyrenaicus</name>
    <name type="common">Iberian desman</name>
    <name type="synonym">Pyrenean desman</name>
    <dbReference type="NCBI Taxonomy" id="202257"/>
    <lineage>
        <taxon>Eukaryota</taxon>
        <taxon>Metazoa</taxon>
        <taxon>Chordata</taxon>
        <taxon>Craniata</taxon>
        <taxon>Vertebrata</taxon>
        <taxon>Euteleostomi</taxon>
        <taxon>Mammalia</taxon>
        <taxon>Eutheria</taxon>
        <taxon>Laurasiatheria</taxon>
        <taxon>Eulipotyphla</taxon>
        <taxon>Talpidae</taxon>
        <taxon>Galemys</taxon>
    </lineage>
</organism>
<dbReference type="OrthoDB" id="6132182at2759"/>
<dbReference type="FunFam" id="4.10.410.10:FF:000020">
    <property type="entry name" value="Collagen, type VI, alpha 3"/>
    <property type="match status" value="1"/>
</dbReference>
<evidence type="ECO:0000256" key="12">
    <source>
        <dbReference type="ARBA" id="ARBA00044000"/>
    </source>
</evidence>
<evidence type="ECO:0000259" key="14">
    <source>
        <dbReference type="PROSITE" id="PS50279"/>
    </source>
</evidence>
<feature type="domain" description="VWFA" evidence="13">
    <location>
        <begin position="471"/>
        <end position="656"/>
    </location>
</feature>
<evidence type="ECO:0000256" key="5">
    <source>
        <dbReference type="ARBA" id="ARBA00022737"/>
    </source>
</evidence>
<dbReference type="SUPFAM" id="SSF57362">
    <property type="entry name" value="BPTI-like"/>
    <property type="match status" value="1"/>
</dbReference>
<dbReference type="CDD" id="cd22630">
    <property type="entry name" value="Kunitz_collagen_alpha6_VI"/>
    <property type="match status" value="1"/>
</dbReference>
<dbReference type="FunFam" id="3.40.50.410:FF:000021">
    <property type="entry name" value="Collagen, type VI, alpha 3"/>
    <property type="match status" value="1"/>
</dbReference>
<feature type="domain" description="VWFA" evidence="13">
    <location>
        <begin position="1704"/>
        <end position="1909"/>
    </location>
</feature>
<keyword evidence="8" id="KW-1015">Disulfide bond</keyword>
<dbReference type="InterPro" id="IPR002223">
    <property type="entry name" value="Kunitz_BPTI"/>
</dbReference>
<dbReference type="FunFam" id="3.40.50.410:FF:000004">
    <property type="entry name" value="collagen alpha-6(VI) chain"/>
    <property type="match status" value="3"/>
</dbReference>
<dbReference type="PROSITE" id="PS50279">
    <property type="entry name" value="BPTI_KUNITZ_2"/>
    <property type="match status" value="1"/>
</dbReference>
<evidence type="ECO:0000256" key="6">
    <source>
        <dbReference type="ARBA" id="ARBA00022889"/>
    </source>
</evidence>
<protein>
    <submittedName>
        <fullName evidence="15">Collagen alpha-4(VI) chain</fullName>
    </submittedName>
</protein>
<feature type="domain" description="VWFA" evidence="13">
    <location>
        <begin position="1498"/>
        <end position="1611"/>
    </location>
</feature>
<evidence type="ECO:0000256" key="9">
    <source>
        <dbReference type="ARBA" id="ARBA00023180"/>
    </source>
</evidence>
<keyword evidence="6" id="KW-0130">Cell adhesion</keyword>
<comment type="function">
    <text evidence="11">Collagen VI acts as a cell-binding protein.</text>
</comment>
<dbReference type="GO" id="GO:0007155">
    <property type="term" value="P:cell adhesion"/>
    <property type="evidence" value="ECO:0007669"/>
    <property type="project" value="UniProtKB-KW"/>
</dbReference>
<dbReference type="EMBL" id="JAGFMF010011681">
    <property type="protein sequence ID" value="KAG8516266.1"/>
    <property type="molecule type" value="Genomic_DNA"/>
</dbReference>
<dbReference type="PROSITE" id="PS50234">
    <property type="entry name" value="VWFA"/>
    <property type="match status" value="8"/>
</dbReference>
<keyword evidence="5" id="KW-0677">Repeat</keyword>
<name>A0A8J6A705_GALPY</name>
<feature type="domain" description="VWFA" evidence="13">
    <location>
        <begin position="103"/>
        <end position="279"/>
    </location>
</feature>
<evidence type="ECO:0000256" key="8">
    <source>
        <dbReference type="ARBA" id="ARBA00023157"/>
    </source>
</evidence>
<evidence type="ECO:0000259" key="13">
    <source>
        <dbReference type="PROSITE" id="PS50234"/>
    </source>
</evidence>
<evidence type="ECO:0000256" key="2">
    <source>
        <dbReference type="ARBA" id="ARBA00022525"/>
    </source>
</evidence>
<dbReference type="SMART" id="SM00131">
    <property type="entry name" value="KU"/>
    <property type="match status" value="1"/>
</dbReference>
<dbReference type="FunFam" id="3.40.50.410:FF:000003">
    <property type="entry name" value="Collagen type VI alpha 3 chain"/>
    <property type="match status" value="2"/>
</dbReference>
<dbReference type="InterPro" id="IPR002035">
    <property type="entry name" value="VWF_A"/>
</dbReference>
<dbReference type="Pfam" id="PF00014">
    <property type="entry name" value="Kunitz_BPTI"/>
    <property type="match status" value="1"/>
</dbReference>
<dbReference type="PANTHER" id="PTHR24020">
    <property type="entry name" value="COLLAGEN ALPHA"/>
    <property type="match status" value="1"/>
</dbReference>
<sequence length="1981" mass="220087">MFIGGINQQLTRAVTLGVPATGQCCPALLVTGVYHHRCCLDEAASLLWMRSGTTCESDLKEAKYFLCDARLGSCSGSSDLVLIHYHDLLFPFPGDRREVSVGDVVFLVHSNIRPQQVSNIRHFLSYLVGGFNVSREAMRVGLALYGDLPHSEFLLSTYHHKSGIRKHIQKLQLKPGGSKMGLALQFLLSDHFQEKAGSRASQGVPQIAVVISSQASEDPVQQPAQALRRAGVLLYAVGVKDAASWKLGEIASSPAEKFTASVPTFPALNSLAPKLLQELCATLAQADQPAYHISPAQRALGPQNFQKVKNFLHSVVLGLDISSDQAQVGLVQYSDNIYPTFQLNQYSQRNSVLEQIQNLPYRTGGTNTESSLEFIRTTYLTEAAGSGAKGRVPQIVILVTDGESNDEVQEAADRLKEDGVFVVSQEGFFRLCSTVEGKIKDNKGALPNSSTHASVHHEQSTQSEFTKTYADVVFLADTSQGTSQASFQKMQDFISGAINLLDVGRDKYQIGLAQYGGQGHTEFLLNTYQTKGEMIAHIKEHFALRGGPRRTGKALRYLHQTFFQEAAGSRFLQGTPQYAVVLTSGKSADEVQDTAQILRRKGVKLMSVGVQDFSRRELEEMGSLVYDMRNQDAFRRMMQDVSEMTPGSGKPRTSTVAEWEATVACQIAIPTDLVFLIEEFNGARQSNFQQVVNFLRTTVSSLRIHPEVVRMGLVFYNEEPRLEFSLDTFQNAKEILKHLEKLTYRGRRGKTKTSAALDFLRKSVFIQKGNRRGVQQMAVIITDSNSQDQVSGPASLLRKAGVTIYVVSTQLASDRKDLEKIASYPPWKHVIPLESFLQLSTVGNMIKNQLCPEIVGRRASFSRTSLREDCVHVQKAEIYFLIDGSDTITPDDFLEMKSFMHEIIKMFHVGPDRVRFGVVQYSIGVSSEFFLHQYSNVAGLQRAIGGIQQRGGSIRTGEALHNMARVFADTARRDVPHYLIVITDGGSSDLVADAAQALREKRVIIYAVGVRDANNAELKEIANDKVFFVNAFDSLKFIQKELVQDICSLETCKNRKADIIFLIDGSESISFTDFEKMKEFMRRMVNLSSISPDEIQIGLLQFSSHAQEEFRLNRYSSKVDIHAAVSAVKQLKDGTHTGKALNFTLPFFDSSRGGRPNIHQYLIVITDGVANDDVVIPAKALRDRNIIIFAIGVGEAKNAQLLEITNDQSKVYYEENFESLQNLEKEIFYKVCTPEGMDLSTPTRQVQQQLQRLLPEVMQHLALLYNISCVSGHIDTKFRYLVPDSNHQFIFDSGLEKYSDEIIQKFLANQFAKSNHMDSAFLMFLGESALRLSTAKVKVLLVFTDGLDDDLEKLKETSALLRSRGQGKVKEKAQVTAPGGFFWSLRTFHYPCESPIQQNPPSLLLERGVYSRPLIPQKQGHPGFDGLQGNVGNVGPQGNPGFPGPDGSIGKAGPRGMKGALGSNGYGLPGRKGIKPCEIVDFVRKNCRVSKCPAFPSEVVFALDMSNGVSQLDFERMKNIVRSLLLRMEISESNCPVGARVAVVSYNTKTNYQIRFSDYQGKRELLQAITEIPLELSSGSRNLGGTMKFVARHVFKRVRAGLLVRKVAVFFQADWVYDRDAVSTAILELSALNIFPTVITFTQDHNLPYVQLSNGNNGLHLFIWETEHQQDVEFVARCALCYDECQPAPECSPARPGPLEMDMDLVFLVDASHSVGTDVYLTGLSLVAAMLKDLQVAAEPRVSHQGARVALVTHTMPGFLPGSGRPPVREDFYLTTYGHRAQMQRRILETADRPLQGTPTLGHALEWTLEKVLLAAPLPRRIKVLFIIVASETSIWDREKLWTLSVEAKCKGIALFVLALGPGLGTHALAELALVASAPSEQHLLRLKGTSDAEMAYAQGFIRAFMNLLKSEQCPQPWGYPVWGPCSMDRLEGECHEYVLRWYFDKGQRACQQFWYGSCGGNANRFETKEDCEAQCVPVPF</sequence>
<dbReference type="GO" id="GO:0004867">
    <property type="term" value="F:serine-type endopeptidase inhibitor activity"/>
    <property type="evidence" value="ECO:0007669"/>
    <property type="project" value="InterPro"/>
</dbReference>
<dbReference type="PRINTS" id="PR00453">
    <property type="entry name" value="VWFADOMAIN"/>
</dbReference>
<evidence type="ECO:0000256" key="1">
    <source>
        <dbReference type="ARBA" id="ARBA00004498"/>
    </source>
</evidence>
<keyword evidence="3" id="KW-0272">Extracellular matrix</keyword>
<keyword evidence="9" id="KW-0325">Glycoprotein</keyword>
<keyword evidence="16" id="KW-1185">Reference proteome</keyword>
<feature type="domain" description="BPTI/Kunitz inhibitor" evidence="14">
    <location>
        <begin position="1926"/>
        <end position="1976"/>
    </location>
</feature>
<dbReference type="Pfam" id="PF00092">
    <property type="entry name" value="VWA"/>
    <property type="match status" value="8"/>
</dbReference>
<comment type="subcellular location">
    <subcellularLocation>
        <location evidence="1">Secreted</location>
        <location evidence="1">Extracellular space</location>
        <location evidence="1">Extracellular matrix</location>
    </subcellularLocation>
</comment>
<keyword evidence="10" id="KW-0379">Hydroxylation</keyword>
<feature type="domain" description="VWFA" evidence="13">
    <location>
        <begin position="672"/>
        <end position="850"/>
    </location>
</feature>
<feature type="domain" description="VWFA" evidence="13">
    <location>
        <begin position="289"/>
        <end position="424"/>
    </location>
</feature>
<dbReference type="InterPro" id="IPR036465">
    <property type="entry name" value="vWFA_dom_sf"/>
</dbReference>
<dbReference type="PANTHER" id="PTHR24020:SF84">
    <property type="entry name" value="VWFA DOMAIN-CONTAINING PROTEIN"/>
    <property type="match status" value="1"/>
</dbReference>
<dbReference type="InterPro" id="IPR036880">
    <property type="entry name" value="Kunitz_BPTI_sf"/>
</dbReference>
<evidence type="ECO:0000313" key="16">
    <source>
        <dbReference type="Proteomes" id="UP000700334"/>
    </source>
</evidence>
<dbReference type="GO" id="GO:0005589">
    <property type="term" value="C:collagen type VI trimer"/>
    <property type="evidence" value="ECO:0007669"/>
    <property type="project" value="UniProtKB-ARBA"/>
</dbReference>
<comment type="similarity">
    <text evidence="12">Belongs to the type VI collagen family.</text>
</comment>
<feature type="domain" description="VWFA" evidence="13">
    <location>
        <begin position="877"/>
        <end position="1046"/>
    </location>
</feature>
<evidence type="ECO:0000256" key="4">
    <source>
        <dbReference type="ARBA" id="ARBA00022729"/>
    </source>
</evidence>
<dbReference type="SUPFAM" id="SSF53300">
    <property type="entry name" value="vWA-like"/>
    <property type="match status" value="8"/>
</dbReference>
<evidence type="ECO:0000256" key="7">
    <source>
        <dbReference type="ARBA" id="ARBA00023119"/>
    </source>
</evidence>
<proteinExistence type="inferred from homology"/>
<dbReference type="Gene3D" id="4.10.410.10">
    <property type="entry name" value="Pancreatic trypsin inhibitor Kunitz domain"/>
    <property type="match status" value="1"/>
</dbReference>
<keyword evidence="4" id="KW-0732">Signal</keyword>
<evidence type="ECO:0000256" key="3">
    <source>
        <dbReference type="ARBA" id="ARBA00022530"/>
    </source>
</evidence>
<comment type="caution">
    <text evidence="15">The sequence shown here is derived from an EMBL/GenBank/DDBJ whole genome shotgun (WGS) entry which is preliminary data.</text>
</comment>
<dbReference type="SMART" id="SM00327">
    <property type="entry name" value="VWA"/>
    <property type="match status" value="8"/>
</dbReference>
<dbReference type="CDD" id="cd01450">
    <property type="entry name" value="vWFA_subfamily_ECM"/>
    <property type="match status" value="3"/>
</dbReference>